<evidence type="ECO:0000313" key="1">
    <source>
        <dbReference type="EMBL" id="ODV78900.1"/>
    </source>
</evidence>
<reference evidence="2" key="1">
    <citation type="submission" date="2016-05" db="EMBL/GenBank/DDBJ databases">
        <title>Comparative genomics of biotechnologically important yeasts.</title>
        <authorList>
            <consortium name="DOE Joint Genome Institute"/>
            <person name="Riley R."/>
            <person name="Haridas S."/>
            <person name="Wolfe K.H."/>
            <person name="Lopes M.R."/>
            <person name="Hittinger C.T."/>
            <person name="Goker M."/>
            <person name="Salamov A."/>
            <person name="Wisecaver J."/>
            <person name="Long T.M."/>
            <person name="Aerts A.L."/>
            <person name="Barry K."/>
            <person name="Choi C."/>
            <person name="Clum A."/>
            <person name="Coughlan A.Y."/>
            <person name="Deshpande S."/>
            <person name="Douglass A.P."/>
            <person name="Hanson S.J."/>
            <person name="Klenk H.-P."/>
            <person name="Labutti K."/>
            <person name="Lapidus A."/>
            <person name="Lindquist E."/>
            <person name="Lipzen A."/>
            <person name="Meier-Kolthoff J.P."/>
            <person name="Ohm R.A."/>
            <person name="Otillar R.P."/>
            <person name="Pangilinan J."/>
            <person name="Peng Y."/>
            <person name="Rokas A."/>
            <person name="Rosa C.A."/>
            <person name="Scheuner C."/>
            <person name="Sibirny A.A."/>
            <person name="Slot J.C."/>
            <person name="Stielow J.B."/>
            <person name="Sun H."/>
            <person name="Kurtzman C.P."/>
            <person name="Blackwell M."/>
            <person name="Grigoriev I.V."/>
            <person name="Jeffries T.W."/>
        </authorList>
    </citation>
    <scope>NUCLEOTIDE SEQUENCE [LARGE SCALE GENOMIC DNA]</scope>
    <source>
        <strain evidence="2">NRRL Y-17324</strain>
    </source>
</reference>
<proteinExistence type="predicted"/>
<dbReference type="GeneID" id="30981760"/>
<dbReference type="AlphaFoldDB" id="A0A1E4SHF5"/>
<dbReference type="Proteomes" id="UP000094285">
    <property type="component" value="Unassembled WGS sequence"/>
</dbReference>
<dbReference type="RefSeq" id="XP_020064022.1">
    <property type="nucleotide sequence ID" value="XM_020207623.1"/>
</dbReference>
<gene>
    <name evidence="1" type="ORF">CANTADRAFT_26024</name>
</gene>
<name>A0A1E4SHF5_9ASCO</name>
<protein>
    <submittedName>
        <fullName evidence="1">Uncharacterized protein</fullName>
    </submittedName>
</protein>
<dbReference type="EMBL" id="KV453912">
    <property type="protein sequence ID" value="ODV78900.1"/>
    <property type="molecule type" value="Genomic_DNA"/>
</dbReference>
<accession>A0A1E4SHF5</accession>
<keyword evidence="2" id="KW-1185">Reference proteome</keyword>
<sequence length="73" mass="8340">MIEIDTKIGSQTNISINDTNGCFNNKPLETMKKIMNLKKNNEAHSICPEDDFLCLNFAKNSTRRSSRRFVSTD</sequence>
<organism evidence="1 2">
    <name type="scientific">Suhomyces tanzawaensis NRRL Y-17324</name>
    <dbReference type="NCBI Taxonomy" id="984487"/>
    <lineage>
        <taxon>Eukaryota</taxon>
        <taxon>Fungi</taxon>
        <taxon>Dikarya</taxon>
        <taxon>Ascomycota</taxon>
        <taxon>Saccharomycotina</taxon>
        <taxon>Pichiomycetes</taxon>
        <taxon>Debaryomycetaceae</taxon>
        <taxon>Suhomyces</taxon>
    </lineage>
</organism>
<evidence type="ECO:0000313" key="2">
    <source>
        <dbReference type="Proteomes" id="UP000094285"/>
    </source>
</evidence>